<name>A0A1M6IRF6_9ACTN</name>
<keyword evidence="1" id="KW-0732">Signal</keyword>
<gene>
    <name evidence="2" type="ORF">SAMN05421803_105265</name>
</gene>
<evidence type="ECO:0000313" key="3">
    <source>
        <dbReference type="Proteomes" id="UP000184452"/>
    </source>
</evidence>
<keyword evidence="3" id="KW-1185">Reference proteome</keyword>
<feature type="signal peptide" evidence="1">
    <location>
        <begin position="1"/>
        <end position="27"/>
    </location>
</feature>
<dbReference type="OrthoDB" id="3700094at2"/>
<accession>A0A1M6IRF6</accession>
<sequence>MPKFASTLVVLATAVSLTLALTTPAHARTDPAPDVRSVLSTARHAPTGQAQGELICRFNTLADRVHRSSGQASGHAWWENIDCDTNQAVVTVRLQQYVGGSWKYAGSTGKKTVYSGGGSANRAVARADCNASTRTQWRTVVDVDLVGIFDDPFRRYIETENPLTCRN</sequence>
<dbReference type="AlphaFoldDB" id="A0A1M6IRF6"/>
<feature type="chain" id="PRO_5012160939" description="Secreted protein" evidence="1">
    <location>
        <begin position="28"/>
        <end position="167"/>
    </location>
</feature>
<organism evidence="2 3">
    <name type="scientific">Nocardiopsis flavescens</name>
    <dbReference type="NCBI Taxonomy" id="758803"/>
    <lineage>
        <taxon>Bacteria</taxon>
        <taxon>Bacillati</taxon>
        <taxon>Actinomycetota</taxon>
        <taxon>Actinomycetes</taxon>
        <taxon>Streptosporangiales</taxon>
        <taxon>Nocardiopsidaceae</taxon>
        <taxon>Nocardiopsis</taxon>
    </lineage>
</organism>
<dbReference type="EMBL" id="FQZK01000005">
    <property type="protein sequence ID" value="SHJ36967.1"/>
    <property type="molecule type" value="Genomic_DNA"/>
</dbReference>
<evidence type="ECO:0000313" key="2">
    <source>
        <dbReference type="EMBL" id="SHJ36967.1"/>
    </source>
</evidence>
<protein>
    <recommendedName>
        <fullName evidence="4">Secreted protein</fullName>
    </recommendedName>
</protein>
<proteinExistence type="predicted"/>
<evidence type="ECO:0000256" key="1">
    <source>
        <dbReference type="SAM" id="SignalP"/>
    </source>
</evidence>
<evidence type="ECO:0008006" key="4">
    <source>
        <dbReference type="Google" id="ProtNLM"/>
    </source>
</evidence>
<dbReference type="RefSeq" id="WP_073378782.1">
    <property type="nucleotide sequence ID" value="NZ_FQZK01000005.1"/>
</dbReference>
<reference evidence="2 3" key="1">
    <citation type="submission" date="2016-11" db="EMBL/GenBank/DDBJ databases">
        <authorList>
            <person name="Jaros S."/>
            <person name="Januszkiewicz K."/>
            <person name="Wedrychowicz H."/>
        </authorList>
    </citation>
    <scope>NUCLEOTIDE SEQUENCE [LARGE SCALE GENOMIC DNA]</scope>
    <source>
        <strain evidence="2 3">CGMCC 4.5723</strain>
    </source>
</reference>
<dbReference type="Proteomes" id="UP000184452">
    <property type="component" value="Unassembled WGS sequence"/>
</dbReference>